<dbReference type="Pfam" id="PF22995">
    <property type="entry name" value="C2CH-3rd_BIRD-IDD"/>
    <property type="match status" value="1"/>
</dbReference>
<keyword evidence="2" id="KW-0479">Metal-binding</keyword>
<evidence type="ECO:0000313" key="16">
    <source>
        <dbReference type="Proteomes" id="UP000825729"/>
    </source>
</evidence>
<keyword evidence="3" id="KW-0677">Repeat</keyword>
<reference evidence="15 16" key="1">
    <citation type="submission" date="2021-07" db="EMBL/GenBank/DDBJ databases">
        <title>The Aristolochia fimbriata genome: insights into angiosperm evolution, floral development and chemical biosynthesis.</title>
        <authorList>
            <person name="Jiao Y."/>
        </authorList>
    </citation>
    <scope>NUCLEOTIDE SEQUENCE [LARGE SCALE GENOMIC DNA]</scope>
    <source>
        <strain evidence="15">IBCAS-2021</strain>
        <tissue evidence="15">Leaf</tissue>
    </source>
</reference>
<dbReference type="Gene3D" id="3.30.70.330">
    <property type="match status" value="1"/>
</dbReference>
<evidence type="ECO:0000256" key="6">
    <source>
        <dbReference type="ARBA" id="ARBA00023015"/>
    </source>
</evidence>
<feature type="domain" description="C2H2-type" evidence="14">
    <location>
        <begin position="375"/>
        <end position="402"/>
    </location>
</feature>
<dbReference type="GO" id="GO:0005634">
    <property type="term" value="C:nucleus"/>
    <property type="evidence" value="ECO:0007669"/>
    <property type="project" value="UniProtKB-SubCell"/>
</dbReference>
<feature type="region of interest" description="Disordered" evidence="12">
    <location>
        <begin position="92"/>
        <end position="113"/>
    </location>
</feature>
<dbReference type="InterPro" id="IPR059161">
    <property type="entry name" value="Znf-C2H2_STOP1/2_3rd"/>
</dbReference>
<dbReference type="SMART" id="SM00360">
    <property type="entry name" value="RRM"/>
    <property type="match status" value="1"/>
</dbReference>
<dbReference type="PANTHER" id="PTHR45878:SF1">
    <property type="entry name" value="ZINC FINGER PROTEIN WIP2"/>
    <property type="match status" value="1"/>
</dbReference>
<dbReference type="GO" id="GO:0003723">
    <property type="term" value="F:RNA binding"/>
    <property type="evidence" value="ECO:0007669"/>
    <property type="project" value="UniProtKB-UniRule"/>
</dbReference>
<evidence type="ECO:0000256" key="3">
    <source>
        <dbReference type="ARBA" id="ARBA00022737"/>
    </source>
</evidence>
<comment type="similarity">
    <text evidence="9">Belongs to the WIP C2H2-type zinc-finger protein family.</text>
</comment>
<evidence type="ECO:0000256" key="8">
    <source>
        <dbReference type="ARBA" id="ARBA00023242"/>
    </source>
</evidence>
<feature type="domain" description="RRM" evidence="13">
    <location>
        <begin position="16"/>
        <end position="93"/>
    </location>
</feature>
<dbReference type="InterPro" id="IPR013087">
    <property type="entry name" value="Znf_C2H2_type"/>
</dbReference>
<keyword evidence="5" id="KW-0862">Zinc</keyword>
<evidence type="ECO:0000313" key="15">
    <source>
        <dbReference type="EMBL" id="KAG9451448.1"/>
    </source>
</evidence>
<dbReference type="FunFam" id="3.30.70.330:FF:000388">
    <property type="entry name" value="RNA-binding protein 24-B isoform X1"/>
    <property type="match status" value="1"/>
</dbReference>
<evidence type="ECO:0000256" key="10">
    <source>
        <dbReference type="PROSITE-ProRule" id="PRU00042"/>
    </source>
</evidence>
<dbReference type="EMBL" id="JAINDJ010000004">
    <property type="protein sequence ID" value="KAG9451448.1"/>
    <property type="molecule type" value="Genomic_DNA"/>
</dbReference>
<accession>A0AAV7ERF6</accession>
<keyword evidence="16" id="KW-1185">Reference proteome</keyword>
<dbReference type="SUPFAM" id="SSF57667">
    <property type="entry name" value="beta-beta-alpha zinc fingers"/>
    <property type="match status" value="2"/>
</dbReference>
<dbReference type="PROSITE" id="PS50102">
    <property type="entry name" value="RRM"/>
    <property type="match status" value="1"/>
</dbReference>
<dbReference type="InterPro" id="IPR036236">
    <property type="entry name" value="Znf_C2H2_sf"/>
</dbReference>
<name>A0AAV7ERF6_ARIFI</name>
<evidence type="ECO:0000256" key="1">
    <source>
        <dbReference type="ARBA" id="ARBA00004123"/>
    </source>
</evidence>
<dbReference type="InterPro" id="IPR055187">
    <property type="entry name" value="C2CH-3rd_BIRD-IDD"/>
</dbReference>
<dbReference type="AlphaFoldDB" id="A0AAV7ERF6"/>
<dbReference type="PANTHER" id="PTHR45878">
    <property type="entry name" value="ZINC FINGER PROTEIN WIP2"/>
    <property type="match status" value="1"/>
</dbReference>
<comment type="caution">
    <text evidence="15">The sequence shown here is derived from an EMBL/GenBank/DDBJ whole genome shotgun (WGS) entry which is preliminary data.</text>
</comment>
<dbReference type="GO" id="GO:0003700">
    <property type="term" value="F:DNA-binding transcription factor activity"/>
    <property type="evidence" value="ECO:0007669"/>
    <property type="project" value="InterPro"/>
</dbReference>
<protein>
    <submittedName>
        <fullName evidence="15">Uncharacterized protein</fullName>
    </submittedName>
</protein>
<organism evidence="15 16">
    <name type="scientific">Aristolochia fimbriata</name>
    <name type="common">White veined hardy Dutchman's pipe vine</name>
    <dbReference type="NCBI Taxonomy" id="158543"/>
    <lineage>
        <taxon>Eukaryota</taxon>
        <taxon>Viridiplantae</taxon>
        <taxon>Streptophyta</taxon>
        <taxon>Embryophyta</taxon>
        <taxon>Tracheophyta</taxon>
        <taxon>Spermatophyta</taxon>
        <taxon>Magnoliopsida</taxon>
        <taxon>Magnoliidae</taxon>
        <taxon>Piperales</taxon>
        <taxon>Aristolochiaceae</taxon>
        <taxon>Aristolochia</taxon>
    </lineage>
</organism>
<feature type="compositionally biased region" description="Low complexity" evidence="12">
    <location>
        <begin position="285"/>
        <end position="294"/>
    </location>
</feature>
<dbReference type="FunFam" id="3.30.160.60:FF:000523">
    <property type="entry name" value="Zinc finger protein WIP2"/>
    <property type="match status" value="1"/>
</dbReference>
<dbReference type="PROSITE" id="PS00028">
    <property type="entry name" value="ZINC_FINGER_C2H2_1"/>
    <property type="match status" value="1"/>
</dbReference>
<dbReference type="GO" id="GO:0008270">
    <property type="term" value="F:zinc ion binding"/>
    <property type="evidence" value="ECO:0007669"/>
    <property type="project" value="UniProtKB-KW"/>
</dbReference>
<evidence type="ECO:0000256" key="2">
    <source>
        <dbReference type="ARBA" id="ARBA00022723"/>
    </source>
</evidence>
<keyword evidence="8" id="KW-0539">Nucleus</keyword>
<evidence type="ECO:0000259" key="13">
    <source>
        <dbReference type="PROSITE" id="PS50102"/>
    </source>
</evidence>
<dbReference type="Pfam" id="PF23115">
    <property type="entry name" value="zf-C2H2_STOP2_3rd"/>
    <property type="match status" value="1"/>
</dbReference>
<dbReference type="InterPro" id="IPR035979">
    <property type="entry name" value="RBD_domain_sf"/>
</dbReference>
<dbReference type="CDD" id="cd12384">
    <property type="entry name" value="RRM_RBM24_RBM38_like"/>
    <property type="match status" value="1"/>
</dbReference>
<evidence type="ECO:0000256" key="5">
    <source>
        <dbReference type="ARBA" id="ARBA00022833"/>
    </source>
</evidence>
<dbReference type="PROSITE" id="PS50157">
    <property type="entry name" value="ZINC_FINGER_C2H2_2"/>
    <property type="match status" value="1"/>
</dbReference>
<evidence type="ECO:0000256" key="7">
    <source>
        <dbReference type="ARBA" id="ARBA00023163"/>
    </source>
</evidence>
<proteinExistence type="inferred from homology"/>
<dbReference type="InterPro" id="IPR043584">
    <property type="entry name" value="WIP1/2/3/4/5/6"/>
</dbReference>
<evidence type="ECO:0000256" key="9">
    <source>
        <dbReference type="ARBA" id="ARBA00023452"/>
    </source>
</evidence>
<evidence type="ECO:0000256" key="11">
    <source>
        <dbReference type="PROSITE-ProRule" id="PRU00176"/>
    </source>
</evidence>
<dbReference type="Pfam" id="PF00076">
    <property type="entry name" value="RRM_1"/>
    <property type="match status" value="1"/>
</dbReference>
<keyword evidence="7" id="KW-0804">Transcription</keyword>
<comment type="subcellular location">
    <subcellularLocation>
        <location evidence="1">Nucleus</location>
    </subcellularLocation>
</comment>
<dbReference type="InterPro" id="IPR012677">
    <property type="entry name" value="Nucleotide-bd_a/b_plait_sf"/>
</dbReference>
<evidence type="ECO:0000256" key="12">
    <source>
        <dbReference type="SAM" id="MobiDB-lite"/>
    </source>
</evidence>
<sequence length="533" mass="58779">MAHQHYRSQFGDTTFTKVFVGGLAWETPTEEMRRYFDQFGDILEAVIITDKNTGRSKGYGFVTFRDPESARRACMEPNPVIDGRRANCNIASLGRPRPSPPRGRSQGGNQYQGAMQAPTSYTRILPPPPPPVMYPPYGYATYTTTDYGYHPTMYSPHLPAQYYHQMYATASSSIGAGYPYAGYGFQPSGASFSAPQAAAAAAAARLQVPATYVQYSTAAGEPSPPYAFLPAVPQLRLPASVADMQSSQTLTTSTTTTATNLVQEPPCSKPKPAMEASPVDRVHDSSSSSSSLSLSLEPLPLLSSLLRRPSSPAQEQEYSGEPKEEDHAGVTVALHIGLPNQSEDSGVKRKRDEVVPSSQYWIPTRAQIVIGFTHFSCHLCHKTFNRYNNLQMHMWGHGSQYRRGPDSLRGAQPRAILSIPCYCCAEGCRNNIEHPRAKPLKDFRTLQTHYKRKHGAKPFMCRKCGKFLAVKGDWRTHEKNCGKLWLCLCGSDFKHKRSLKDHVKAFGPGHGSAPPAFVNGGSLHLEKLFDDNP</sequence>
<dbReference type="InterPro" id="IPR000504">
    <property type="entry name" value="RRM_dom"/>
</dbReference>
<evidence type="ECO:0000256" key="4">
    <source>
        <dbReference type="ARBA" id="ARBA00022771"/>
    </source>
</evidence>
<feature type="compositionally biased region" description="Low complexity" evidence="12">
    <location>
        <begin position="246"/>
        <end position="259"/>
    </location>
</feature>
<keyword evidence="4 10" id="KW-0863">Zinc-finger</keyword>
<keyword evidence="6" id="KW-0805">Transcription regulation</keyword>
<evidence type="ECO:0000259" key="14">
    <source>
        <dbReference type="PROSITE" id="PS50157"/>
    </source>
</evidence>
<keyword evidence="11" id="KW-0694">RNA-binding</keyword>
<gene>
    <name evidence="15" type="ORF">H6P81_011413</name>
</gene>
<dbReference type="SUPFAM" id="SSF54928">
    <property type="entry name" value="RNA-binding domain, RBD"/>
    <property type="match status" value="1"/>
</dbReference>
<feature type="region of interest" description="Disordered" evidence="12">
    <location>
        <begin position="246"/>
        <end position="294"/>
    </location>
</feature>
<dbReference type="Proteomes" id="UP000825729">
    <property type="component" value="Unassembled WGS sequence"/>
</dbReference>